<reference evidence="1" key="1">
    <citation type="submission" date="2015-12" db="EMBL/GenBank/DDBJ databases">
        <title>Update maize B73 reference genome by single molecule sequencing technologies.</title>
        <authorList>
            <consortium name="Maize Genome Sequencing Project"/>
            <person name="Ware D."/>
        </authorList>
    </citation>
    <scope>NUCLEOTIDE SEQUENCE</scope>
    <source>
        <tissue evidence="1">Seedling</tissue>
    </source>
</reference>
<dbReference type="AlphaFoldDB" id="A0A1D6M3U0"/>
<name>A0A1D6M3U0_MAIZE</name>
<organism evidence="1">
    <name type="scientific">Zea mays</name>
    <name type="common">Maize</name>
    <dbReference type="NCBI Taxonomy" id="4577"/>
    <lineage>
        <taxon>Eukaryota</taxon>
        <taxon>Viridiplantae</taxon>
        <taxon>Streptophyta</taxon>
        <taxon>Embryophyta</taxon>
        <taxon>Tracheophyta</taxon>
        <taxon>Spermatophyta</taxon>
        <taxon>Magnoliopsida</taxon>
        <taxon>Liliopsida</taxon>
        <taxon>Poales</taxon>
        <taxon>Poaceae</taxon>
        <taxon>PACMAD clade</taxon>
        <taxon>Panicoideae</taxon>
        <taxon>Andropogonodae</taxon>
        <taxon>Andropogoneae</taxon>
        <taxon>Tripsacinae</taxon>
        <taxon>Zea</taxon>
    </lineage>
</organism>
<proteinExistence type="predicted"/>
<protein>
    <submittedName>
        <fullName evidence="1">Uncharacterized protein</fullName>
    </submittedName>
</protein>
<gene>
    <name evidence="1" type="ORF">ZEAMMB73_Zm00001d038144</name>
</gene>
<evidence type="ECO:0000313" key="1">
    <source>
        <dbReference type="EMBL" id="AQK85810.1"/>
    </source>
</evidence>
<sequence>MPRSGAPPIAVGPWRLGALCCSIVWLVQHCSRATLAVAAVQLAPVAVSPRPPSRSRLIPGGSRPPICEVEVEVLI</sequence>
<dbReference type="InParanoid" id="A0A1D6M3U0"/>
<accession>A0A1D6M3U0</accession>
<accession>A0A3L6E8A4</accession>
<dbReference type="EMBL" id="CM000782">
    <property type="protein sequence ID" value="AQK85810.1"/>
    <property type="molecule type" value="Genomic_DNA"/>
</dbReference>